<protein>
    <submittedName>
        <fullName evidence="2">Uncharacterized protein</fullName>
    </submittedName>
</protein>
<evidence type="ECO:0000313" key="2">
    <source>
        <dbReference type="EMBL" id="OLZ44916.1"/>
    </source>
</evidence>
<dbReference type="AlphaFoldDB" id="A0A1R0KGX3"/>
<feature type="compositionally biased region" description="Low complexity" evidence="1">
    <location>
        <begin position="161"/>
        <end position="170"/>
    </location>
</feature>
<sequence>MHTSPPDSALLGIYLNDHLAGAIAETELAKRVAGAERDRDPSGVLDKLAQEIADDRAALLTVMAALGVPVRRYKAIAAWAVEKAARLKPNGRLVSRSPLSRVVEFEALRLGVEGKAAGWRTLRVRADSDPRIDAGRLDNLIKRARRQIDEIEEFRAQAAAEAFGGDAQPAKPSDVGGEPVRP</sequence>
<name>A0A1R0KGX3_9PSEU</name>
<reference evidence="2 3" key="1">
    <citation type="submission" date="2016-01" db="EMBL/GenBank/DDBJ databases">
        <title>Amycolatopsis coloradensis genome sequencing and assembly.</title>
        <authorList>
            <person name="Mayilraj S."/>
        </authorList>
    </citation>
    <scope>NUCLEOTIDE SEQUENCE [LARGE SCALE GENOMIC DNA]</scope>
    <source>
        <strain evidence="2 3">DSM 44225</strain>
    </source>
</reference>
<dbReference type="Proteomes" id="UP000187486">
    <property type="component" value="Unassembled WGS sequence"/>
</dbReference>
<comment type="caution">
    <text evidence="2">The sequence shown here is derived from an EMBL/GenBank/DDBJ whole genome shotgun (WGS) entry which is preliminary data.</text>
</comment>
<proteinExistence type="predicted"/>
<dbReference type="OrthoDB" id="5504890at2"/>
<feature type="region of interest" description="Disordered" evidence="1">
    <location>
        <begin position="161"/>
        <end position="182"/>
    </location>
</feature>
<dbReference type="STRING" id="76021.BS329_34710"/>
<evidence type="ECO:0000313" key="3">
    <source>
        <dbReference type="Proteomes" id="UP000187486"/>
    </source>
</evidence>
<dbReference type="EMBL" id="MQUQ01000021">
    <property type="protein sequence ID" value="OLZ44916.1"/>
    <property type="molecule type" value="Genomic_DNA"/>
</dbReference>
<keyword evidence="3" id="KW-1185">Reference proteome</keyword>
<gene>
    <name evidence="2" type="ORF">BS329_34710</name>
</gene>
<accession>A0A1R0KGX3</accession>
<evidence type="ECO:0000256" key="1">
    <source>
        <dbReference type="SAM" id="MobiDB-lite"/>
    </source>
</evidence>
<organism evidence="2 3">
    <name type="scientific">Amycolatopsis coloradensis</name>
    <dbReference type="NCBI Taxonomy" id="76021"/>
    <lineage>
        <taxon>Bacteria</taxon>
        <taxon>Bacillati</taxon>
        <taxon>Actinomycetota</taxon>
        <taxon>Actinomycetes</taxon>
        <taxon>Pseudonocardiales</taxon>
        <taxon>Pseudonocardiaceae</taxon>
        <taxon>Amycolatopsis</taxon>
    </lineage>
</organism>
<dbReference type="RefSeq" id="WP_076166833.1">
    <property type="nucleotide sequence ID" value="NZ_JBEZVB010000034.1"/>
</dbReference>